<dbReference type="GeneID" id="97257756"/>
<organism evidence="1 2">
    <name type="scientific">Ornithobacterium rhinotracheale (strain ATCC 51463 / DSM 15997 / CCUG 23171 / CIP 104009 / LMG 9086)</name>
    <dbReference type="NCBI Taxonomy" id="867902"/>
    <lineage>
        <taxon>Bacteria</taxon>
        <taxon>Pseudomonadati</taxon>
        <taxon>Bacteroidota</taxon>
        <taxon>Flavobacteriia</taxon>
        <taxon>Flavobacteriales</taxon>
        <taxon>Weeksellaceae</taxon>
        <taxon>Ornithobacterium</taxon>
    </lineage>
</organism>
<reference evidence="1 2" key="1">
    <citation type="submission" date="2012-06" db="EMBL/GenBank/DDBJ databases">
        <title>The complete genome of Ornithobacterium rhinotracheale DSM 15997.</title>
        <authorList>
            <consortium name="US DOE Joint Genome Institute (JGI-PGF)"/>
            <person name="Lucas S."/>
            <person name="Copeland A."/>
            <person name="Lapidus A."/>
            <person name="Goodwin L."/>
            <person name="Pitluck S."/>
            <person name="Peters L."/>
            <person name="Mikhailova N."/>
            <person name="Teshima H."/>
            <person name="Kyrpides N."/>
            <person name="Mavromatis K."/>
            <person name="Pagani I."/>
            <person name="Ivanova N."/>
            <person name="Ovchinnikova G."/>
            <person name="Zeytun A."/>
            <person name="Detter J.C."/>
            <person name="Han C."/>
            <person name="Land M."/>
            <person name="Hauser L."/>
            <person name="Markowitz V."/>
            <person name="Cheng J.-F."/>
            <person name="Hugenholtz P."/>
            <person name="Woyke T."/>
            <person name="Wu D."/>
            <person name="Lang E."/>
            <person name="Kopitz M."/>
            <person name="Brambilla E."/>
            <person name="Klenk H.-P."/>
            <person name="Eisen J.A."/>
        </authorList>
    </citation>
    <scope>NUCLEOTIDE SEQUENCE [LARGE SCALE GENOMIC DNA]</scope>
    <source>
        <strain evidence="2">ATCC 51463 / DSM 15997 / CCUG 23171 / LMG 9086</strain>
    </source>
</reference>
<dbReference type="RefSeq" id="WP_014790851.1">
    <property type="nucleotide sequence ID" value="NC_018016.1"/>
</dbReference>
<keyword evidence="2" id="KW-1185">Reference proteome</keyword>
<sequence length="1116" mass="128243">MSYVFRLHDDGVNTITGWGNSTKYGAQTISKIIDPDGAKASREITSIPSPFARIDLMKTAFKSVVSSGNLEGDTIYHKMVSDAFDVGQIFFEIDKYSDFIEIVEWDKERDLRQLLNSNVVGHKQLAESYRVFLEQDARVLNFDRLKKLYFLNYTKGVREINIIGATSPATLFFTSANNLQAVGEKIHFGKDKPFDEKYAPLYSRDIEYQKFWYMMKRYIPEFTNLFTEVSDYLEKSFELLSDSDRDAIQNMRREDFLALNEVQIGPGNSVQILDTEDFILRKRTQDLSKISDESDFAISSTIDNNGLKPLVLPIEKFTKPYKYVNDTWVADNCAPLLDGRSLDNRVLPFEGTRYPYLTIGDFLESKIVEIPSKINKTSFFDGHYHGNNEHVGYLLPIKKEFFKYFTPKDLMGEVENGKKMFEIKQELQGNAVSVTLRIPVRKNFIEYQKTYFRGNVLEGFQERDGRIVNLEFDLAVLPNFSFKEESSANYRVVFNADFERFNDFKLGLYKGGECLPEDSIKTALRNETVSGAKKTGVFSFKRNFDFITLSNERNDVNFVVVPKFRETAVPTKEFEFAIDLGTTNTHVQYRIDNGVSFPLNIREENTLISYLSNPTDEVRDIFDKDLLPQTIEDKVFPIRTALSEAQSTDWNATVWPLGLYNIPFLFQKKTENGYNKTYTNLKWGIDEVGKARLKAFIDNLMFILRNKVLRDNGVLERTKIKWFYPISMSQVQKALMSELWKESYEEYFLGDTGNVSSMNESISPYYYFKEDLLNFSTFVNIDIGGETSDIVIADPNGVRKISSVRFASNSIFGNVVVRRAGLIQSGILKNFKDKYKDLLSSNNFGELGNVLNTFVESGDSADLASFLFSLSSNKAIVDKELSRIFDFNRLLAEDSNFKIIFIIFYAAHIYHLASLMKASDIEKPNNIGFSGNGSKVLKCITPDIQTLEKFTNKIFNEIYGDSDSNIQLIFNKNPKEATCLGGLMSNKENENVRDLRVMLDASTMGQISSGFKLADLKSDEYLKSVEDQVINFLEFIWDLNSSFSFEDNFGADRRTVDLFRDESRENIKNYISNKLRQNTEGMNEDEILEETLFFYPLSAMFYELSNKIYQNLNQQS</sequence>
<dbReference type="eggNOG" id="COG0443">
    <property type="taxonomic scope" value="Bacteria"/>
</dbReference>
<gene>
    <name evidence="1" type="ordered locus">Ornrh_1065</name>
</gene>
<dbReference type="KEGG" id="orh:Ornrh_1065"/>
<dbReference type="Proteomes" id="UP000006051">
    <property type="component" value="Chromosome"/>
</dbReference>
<accession>I3ZZX2</accession>
<dbReference type="PATRIC" id="fig|867902.3.peg.1050"/>
<evidence type="ECO:0000313" key="1">
    <source>
        <dbReference type="EMBL" id="AFL97256.1"/>
    </source>
</evidence>
<dbReference type="EMBL" id="CP003283">
    <property type="protein sequence ID" value="AFL97256.1"/>
    <property type="molecule type" value="Genomic_DNA"/>
</dbReference>
<name>I3ZZX2_ORNRL</name>
<evidence type="ECO:0000313" key="2">
    <source>
        <dbReference type="Proteomes" id="UP000006051"/>
    </source>
</evidence>
<dbReference type="AlphaFoldDB" id="I3ZZX2"/>
<protein>
    <submittedName>
        <fullName evidence="1">Uncharacterized protein</fullName>
    </submittedName>
</protein>
<dbReference type="HOGENOM" id="CLU_278452_0_0_10"/>
<proteinExistence type="predicted"/>
<dbReference type="GeneID" id="71569340"/>
<dbReference type="STRING" id="867902.Ornrh_1065"/>